<feature type="transmembrane region" description="Helical" evidence="1">
    <location>
        <begin position="57"/>
        <end position="81"/>
    </location>
</feature>
<keyword evidence="1" id="KW-0812">Transmembrane</keyword>
<dbReference type="EMBL" id="JAWLJX010000001">
    <property type="protein sequence ID" value="MDV6259932.1"/>
    <property type="molecule type" value="Genomic_DNA"/>
</dbReference>
<evidence type="ECO:0000313" key="3">
    <source>
        <dbReference type="Proteomes" id="UP001185755"/>
    </source>
</evidence>
<feature type="transmembrane region" description="Helical" evidence="1">
    <location>
        <begin position="88"/>
        <end position="106"/>
    </location>
</feature>
<reference evidence="2 3" key="1">
    <citation type="submission" date="2023-10" db="EMBL/GenBank/DDBJ databases">
        <title>Development of a sustainable strategy for remediation of hydrocarbon-contaminated territories based on the waste exchange concept.</title>
        <authorList>
            <person name="Krivoruchko A."/>
        </authorList>
    </citation>
    <scope>NUCLEOTIDE SEQUENCE [LARGE SCALE GENOMIC DNA]</scope>
    <source>
        <strain evidence="2 3">IEGM 1323</strain>
    </source>
</reference>
<keyword evidence="1" id="KW-1133">Transmembrane helix</keyword>
<evidence type="ECO:0008006" key="4">
    <source>
        <dbReference type="Google" id="ProtNLM"/>
    </source>
</evidence>
<dbReference type="RefSeq" id="WP_317562820.1">
    <property type="nucleotide sequence ID" value="NZ_JAWLJX010000001.1"/>
</dbReference>
<accession>A0ABU4B6X4</accession>
<keyword evidence="3" id="KW-1185">Reference proteome</keyword>
<comment type="caution">
    <text evidence="2">The sequence shown here is derived from an EMBL/GenBank/DDBJ whole genome shotgun (WGS) entry which is preliminary data.</text>
</comment>
<keyword evidence="1" id="KW-0472">Membrane</keyword>
<protein>
    <recommendedName>
        <fullName evidence="4">SPW repeat-containing protein</fullName>
    </recommendedName>
</protein>
<proteinExistence type="predicted"/>
<evidence type="ECO:0000313" key="2">
    <source>
        <dbReference type="EMBL" id="MDV6259932.1"/>
    </source>
</evidence>
<feature type="transmembrane region" description="Helical" evidence="1">
    <location>
        <begin position="112"/>
        <end position="129"/>
    </location>
</feature>
<feature type="transmembrane region" description="Helical" evidence="1">
    <location>
        <begin position="15"/>
        <end position="37"/>
    </location>
</feature>
<dbReference type="Proteomes" id="UP001185755">
    <property type="component" value="Unassembled WGS sequence"/>
</dbReference>
<name>A0ABU4B6X4_9NOCA</name>
<evidence type="ECO:0000256" key="1">
    <source>
        <dbReference type="SAM" id="Phobius"/>
    </source>
</evidence>
<gene>
    <name evidence="2" type="ORF">R3P96_01130</name>
</gene>
<sequence>MISTTRVATERNRRWPWLGAVCGGVSINAFGAAVGLVSGAIDLSPDIQAKLPMSSTVLAGLALVLVVGIPMGLAAVSAFAGGGRSGPMAHIAGVLLVAWIVVQPAVTGETSWLQGSFGVLGLVVALRGWRMTVAAGRSAHLVSDDT</sequence>
<organism evidence="2 3">
    <name type="scientific">Rhodococcoides yunnanense</name>
    <dbReference type="NCBI Taxonomy" id="278209"/>
    <lineage>
        <taxon>Bacteria</taxon>
        <taxon>Bacillati</taxon>
        <taxon>Actinomycetota</taxon>
        <taxon>Actinomycetes</taxon>
        <taxon>Mycobacteriales</taxon>
        <taxon>Nocardiaceae</taxon>
        <taxon>Rhodococcoides</taxon>
    </lineage>
</organism>